<comment type="caution">
    <text evidence="3">The sequence shown here is derived from an EMBL/GenBank/DDBJ whole genome shotgun (WGS) entry which is preliminary data.</text>
</comment>
<keyword evidence="1" id="KW-1133">Transmembrane helix</keyword>
<dbReference type="PROSITE" id="PS50836">
    <property type="entry name" value="DOMON"/>
    <property type="match status" value="1"/>
</dbReference>
<gene>
    <name evidence="3" type="ORF">BSTOLATCC_MIC45701</name>
</gene>
<dbReference type="EMBL" id="CAJZBQ010000045">
    <property type="protein sequence ID" value="CAG9328246.1"/>
    <property type="molecule type" value="Genomic_DNA"/>
</dbReference>
<proteinExistence type="predicted"/>
<organism evidence="3 4">
    <name type="scientific">Blepharisma stoltei</name>
    <dbReference type="NCBI Taxonomy" id="1481888"/>
    <lineage>
        <taxon>Eukaryota</taxon>
        <taxon>Sar</taxon>
        <taxon>Alveolata</taxon>
        <taxon>Ciliophora</taxon>
        <taxon>Postciliodesmatophora</taxon>
        <taxon>Heterotrichea</taxon>
        <taxon>Heterotrichida</taxon>
        <taxon>Blepharismidae</taxon>
        <taxon>Blepharisma</taxon>
    </lineage>
</organism>
<name>A0AAU9JTI7_9CILI</name>
<dbReference type="InterPro" id="IPR045266">
    <property type="entry name" value="DOH_DOMON"/>
</dbReference>
<sequence length="207" mass="24104">MQNNKNIINMFNYKNIYLLFSSIIFSTYGFALFDEIELTWTFPTDEQISFKLSVPLSILEEDEYNWAFIGFKPTVLNPMANGTDIVLVNFTANTIEDRISEMHFPLLDKDLGGADDLILKSIEIDGDSKSYLWSRGFTSLDLRDVNFIAGKQYNLIWACGGYYQNSKPKIIKSGNTILSINNGRRLRRKLQQKWSAQIFFKIRHWIW</sequence>
<accession>A0AAU9JTI7</accession>
<evidence type="ECO:0000313" key="3">
    <source>
        <dbReference type="EMBL" id="CAG9328246.1"/>
    </source>
</evidence>
<dbReference type="InterPro" id="IPR005018">
    <property type="entry name" value="DOMON_domain"/>
</dbReference>
<feature type="domain" description="DOMON" evidence="2">
    <location>
        <begin position="34"/>
        <end position="160"/>
    </location>
</feature>
<dbReference type="Proteomes" id="UP001162131">
    <property type="component" value="Unassembled WGS sequence"/>
</dbReference>
<feature type="transmembrane region" description="Helical" evidence="1">
    <location>
        <begin position="16"/>
        <end position="33"/>
    </location>
</feature>
<dbReference type="AlphaFoldDB" id="A0AAU9JTI7"/>
<evidence type="ECO:0000256" key="1">
    <source>
        <dbReference type="SAM" id="Phobius"/>
    </source>
</evidence>
<evidence type="ECO:0000259" key="2">
    <source>
        <dbReference type="PROSITE" id="PS50836"/>
    </source>
</evidence>
<keyword evidence="4" id="KW-1185">Reference proteome</keyword>
<protein>
    <recommendedName>
        <fullName evidence="2">DOMON domain-containing protein</fullName>
    </recommendedName>
</protein>
<evidence type="ECO:0000313" key="4">
    <source>
        <dbReference type="Proteomes" id="UP001162131"/>
    </source>
</evidence>
<dbReference type="CDD" id="cd09631">
    <property type="entry name" value="DOMON_DOH"/>
    <property type="match status" value="1"/>
</dbReference>
<keyword evidence="1" id="KW-0472">Membrane</keyword>
<keyword evidence="1" id="KW-0812">Transmembrane</keyword>
<reference evidence="3" key="1">
    <citation type="submission" date="2021-09" db="EMBL/GenBank/DDBJ databases">
        <authorList>
            <consortium name="AG Swart"/>
            <person name="Singh M."/>
            <person name="Singh A."/>
            <person name="Seah K."/>
            <person name="Emmerich C."/>
        </authorList>
    </citation>
    <scope>NUCLEOTIDE SEQUENCE</scope>
    <source>
        <strain evidence="3">ATCC30299</strain>
    </source>
</reference>